<gene>
    <name evidence="10" type="ORF">A2210_01670</name>
</gene>
<feature type="transmembrane region" description="Helical" evidence="8">
    <location>
        <begin position="602"/>
        <end position="620"/>
    </location>
</feature>
<dbReference type="CDD" id="cd04179">
    <property type="entry name" value="DPM_DPG-synthase_like"/>
    <property type="match status" value="1"/>
</dbReference>
<keyword evidence="4 8" id="KW-0812">Transmembrane</keyword>
<dbReference type="Pfam" id="PF00535">
    <property type="entry name" value="Glycos_transf_2"/>
    <property type="match status" value="1"/>
</dbReference>
<keyword evidence="7 8" id="KW-0472">Membrane</keyword>
<evidence type="ECO:0000256" key="8">
    <source>
        <dbReference type="SAM" id="Phobius"/>
    </source>
</evidence>
<sequence>MPKIIKELSVFFPTYNEEENIENTVEKAKGILEKVAEKWEIIIVDDGSSDKTPQVADSLAVADKRIRVIHQPNSGYGGALKTGFANAKYEWVAFTDSDGQFNFGEITKFIAKKDEADLILGFRKNRADSFMRKFFTFGWSSLAKILLGLSAKDYSCGFKMIKKEVYQKVLPLVGEEKVTQIELLVKAKRMGFAFTEVGVNHYPRAGGKQTGANLKVVFKSILDLFNLWFALTNKLVFFTLLAILLIGAFLRLYKISEYMIFLGDEGRDVIVVRRLLVYGDLIFVGPGTSLGNMYLGPLYYYMMAPALLLANFSPVGPAIMVALLGVATIFLVWFVARDWFPATFKGQSLQGINIGALVAAGLYAIAPTTIAFSNFSWNPNIMPFFALLCIHSIWKVWVKQEFKWLIVLGVSYAFVLQSHYFGLFLAPVLILFWILTLRNLKLIGNFLQKSLFGLLIFAGLMFPLVLFDFKHDFRNFTAMRDFAFQNQGSFSVKPLDMLVSVPLVWQKVSTRLLAGRNESAGIVTALIIFIGVLSTYTTSIRSDVVKRRSLLLIIAWIGFGLVGLSLFRQELFDHYFGFLFPVPFILLGGLTEYIVQSTKYKIVSGIWYLVFGVLIAVNLINNPLRYPPNRQLQRSMEIASFIKEKAEDERFNIATISERNPRDVYQYFLLLWGAKVVDTDQNAVKYTITDQLFVVCELAVEKCDPIHNPSAWITNFGWSKITDHWQVAGTNIYKLGHAK</sequence>
<feature type="transmembrane region" description="Helical" evidence="8">
    <location>
        <begin position="356"/>
        <end position="375"/>
    </location>
</feature>
<dbReference type="InterPro" id="IPR029044">
    <property type="entry name" value="Nucleotide-diphossugar_trans"/>
</dbReference>
<dbReference type="GO" id="GO:0009103">
    <property type="term" value="P:lipopolysaccharide biosynthetic process"/>
    <property type="evidence" value="ECO:0007669"/>
    <property type="project" value="UniProtKB-KW"/>
</dbReference>
<keyword evidence="5" id="KW-0448">Lipopolysaccharide biosynthesis</keyword>
<dbReference type="SUPFAM" id="SSF53448">
    <property type="entry name" value="Nucleotide-diphospho-sugar transferases"/>
    <property type="match status" value="1"/>
</dbReference>
<comment type="caution">
    <text evidence="10">The sequence shown here is derived from an EMBL/GenBank/DDBJ whole genome shotgun (WGS) entry which is preliminary data.</text>
</comment>
<evidence type="ECO:0000256" key="7">
    <source>
        <dbReference type="ARBA" id="ARBA00023136"/>
    </source>
</evidence>
<feature type="transmembrane region" description="Helical" evidence="8">
    <location>
        <begin position="550"/>
        <end position="568"/>
    </location>
</feature>
<evidence type="ECO:0000256" key="1">
    <source>
        <dbReference type="ARBA" id="ARBA00022475"/>
    </source>
</evidence>
<dbReference type="Gene3D" id="3.90.550.10">
    <property type="entry name" value="Spore Coat Polysaccharide Biosynthesis Protein SpsA, Chain A"/>
    <property type="match status" value="1"/>
</dbReference>
<dbReference type="InterPro" id="IPR050256">
    <property type="entry name" value="Glycosyltransferase_2"/>
</dbReference>
<accession>A0A1F8CJG6</accession>
<dbReference type="AlphaFoldDB" id="A0A1F8CJG6"/>
<feature type="transmembrane region" description="Helical" evidence="8">
    <location>
        <begin position="405"/>
        <end position="434"/>
    </location>
</feature>
<evidence type="ECO:0000256" key="3">
    <source>
        <dbReference type="ARBA" id="ARBA00022679"/>
    </source>
</evidence>
<feature type="transmembrane region" description="Helical" evidence="8">
    <location>
        <begin position="381"/>
        <end position="398"/>
    </location>
</feature>
<dbReference type="STRING" id="1802532.A2210_01670"/>
<protein>
    <recommendedName>
        <fullName evidence="9">Glycosyltransferase 2-like domain-containing protein</fullName>
    </recommendedName>
</protein>
<feature type="transmembrane region" description="Helical" evidence="8">
    <location>
        <begin position="275"/>
        <end position="295"/>
    </location>
</feature>
<dbReference type="InterPro" id="IPR001173">
    <property type="entry name" value="Glyco_trans_2-like"/>
</dbReference>
<evidence type="ECO:0000313" key="10">
    <source>
        <dbReference type="EMBL" id="OGM76364.1"/>
    </source>
</evidence>
<keyword evidence="1" id="KW-1003">Cell membrane</keyword>
<organism evidence="10 11">
    <name type="scientific">Candidatus Woesebacteria bacterium RIFOXYA1_FULL_40_18</name>
    <dbReference type="NCBI Taxonomy" id="1802532"/>
    <lineage>
        <taxon>Bacteria</taxon>
        <taxon>Candidatus Woeseibacteriota</taxon>
    </lineage>
</organism>
<name>A0A1F8CJG6_9BACT</name>
<evidence type="ECO:0000313" key="11">
    <source>
        <dbReference type="Proteomes" id="UP000177855"/>
    </source>
</evidence>
<dbReference type="EMBL" id="MGHS01000031">
    <property type="protein sequence ID" value="OGM76364.1"/>
    <property type="molecule type" value="Genomic_DNA"/>
</dbReference>
<evidence type="ECO:0000259" key="9">
    <source>
        <dbReference type="Pfam" id="PF00535"/>
    </source>
</evidence>
<evidence type="ECO:0000256" key="4">
    <source>
        <dbReference type="ARBA" id="ARBA00022692"/>
    </source>
</evidence>
<evidence type="ECO:0000256" key="6">
    <source>
        <dbReference type="ARBA" id="ARBA00022989"/>
    </source>
</evidence>
<feature type="transmembrane region" description="Helical" evidence="8">
    <location>
        <begin position="574"/>
        <end position="595"/>
    </location>
</feature>
<reference evidence="10 11" key="1">
    <citation type="journal article" date="2016" name="Nat. Commun.">
        <title>Thousands of microbial genomes shed light on interconnected biogeochemical processes in an aquifer system.</title>
        <authorList>
            <person name="Anantharaman K."/>
            <person name="Brown C.T."/>
            <person name="Hug L.A."/>
            <person name="Sharon I."/>
            <person name="Castelle C.J."/>
            <person name="Probst A.J."/>
            <person name="Thomas B.C."/>
            <person name="Singh A."/>
            <person name="Wilkins M.J."/>
            <person name="Karaoz U."/>
            <person name="Brodie E.L."/>
            <person name="Williams K.H."/>
            <person name="Hubbard S.S."/>
            <person name="Banfield J.F."/>
        </authorList>
    </citation>
    <scope>NUCLEOTIDE SEQUENCE [LARGE SCALE GENOMIC DNA]</scope>
</reference>
<feature type="transmembrane region" description="Helical" evidence="8">
    <location>
        <begin position="446"/>
        <end position="469"/>
    </location>
</feature>
<evidence type="ECO:0000256" key="5">
    <source>
        <dbReference type="ARBA" id="ARBA00022985"/>
    </source>
</evidence>
<feature type="transmembrane region" description="Helical" evidence="8">
    <location>
        <begin position="315"/>
        <end position="336"/>
    </location>
</feature>
<evidence type="ECO:0000256" key="2">
    <source>
        <dbReference type="ARBA" id="ARBA00022676"/>
    </source>
</evidence>
<feature type="transmembrane region" description="Helical" evidence="8">
    <location>
        <begin position="235"/>
        <end position="254"/>
    </location>
</feature>
<keyword evidence="3" id="KW-0808">Transferase</keyword>
<dbReference type="GO" id="GO:0005886">
    <property type="term" value="C:plasma membrane"/>
    <property type="evidence" value="ECO:0007669"/>
    <property type="project" value="TreeGrafter"/>
</dbReference>
<feature type="transmembrane region" description="Helical" evidence="8">
    <location>
        <begin position="520"/>
        <end position="538"/>
    </location>
</feature>
<dbReference type="PANTHER" id="PTHR48090">
    <property type="entry name" value="UNDECAPRENYL-PHOSPHATE 4-DEOXY-4-FORMAMIDO-L-ARABINOSE TRANSFERASE-RELATED"/>
    <property type="match status" value="1"/>
</dbReference>
<keyword evidence="2" id="KW-0328">Glycosyltransferase</keyword>
<feature type="domain" description="Glycosyltransferase 2-like" evidence="9">
    <location>
        <begin position="9"/>
        <end position="169"/>
    </location>
</feature>
<dbReference type="Proteomes" id="UP000177855">
    <property type="component" value="Unassembled WGS sequence"/>
</dbReference>
<dbReference type="GO" id="GO:0099621">
    <property type="term" value="F:undecaprenyl-phosphate 4-deoxy-4-formamido-L-arabinose transferase activity"/>
    <property type="evidence" value="ECO:0007669"/>
    <property type="project" value="TreeGrafter"/>
</dbReference>
<proteinExistence type="predicted"/>
<keyword evidence="6 8" id="KW-1133">Transmembrane helix</keyword>
<dbReference type="PANTHER" id="PTHR48090:SF3">
    <property type="entry name" value="UNDECAPRENYL-PHOSPHATE 4-DEOXY-4-FORMAMIDO-L-ARABINOSE TRANSFERASE"/>
    <property type="match status" value="1"/>
</dbReference>